<feature type="region of interest" description="Disordered" evidence="1">
    <location>
        <begin position="1"/>
        <end position="46"/>
    </location>
</feature>
<dbReference type="STRING" id="905079.L1JP12"/>
<dbReference type="EMBL" id="JH992979">
    <property type="protein sequence ID" value="EKX50202.1"/>
    <property type="molecule type" value="Genomic_DNA"/>
</dbReference>
<dbReference type="Proteomes" id="UP000011087">
    <property type="component" value="Unassembled WGS sequence"/>
</dbReference>
<reference evidence="2 4" key="1">
    <citation type="journal article" date="2012" name="Nature">
        <title>Algal genomes reveal evolutionary mosaicism and the fate of nucleomorphs.</title>
        <authorList>
            <consortium name="DOE Joint Genome Institute"/>
            <person name="Curtis B.A."/>
            <person name="Tanifuji G."/>
            <person name="Burki F."/>
            <person name="Gruber A."/>
            <person name="Irimia M."/>
            <person name="Maruyama S."/>
            <person name="Arias M.C."/>
            <person name="Ball S.G."/>
            <person name="Gile G.H."/>
            <person name="Hirakawa Y."/>
            <person name="Hopkins J.F."/>
            <person name="Kuo A."/>
            <person name="Rensing S.A."/>
            <person name="Schmutz J."/>
            <person name="Symeonidi A."/>
            <person name="Elias M."/>
            <person name="Eveleigh R.J."/>
            <person name="Herman E.K."/>
            <person name="Klute M.J."/>
            <person name="Nakayama T."/>
            <person name="Obornik M."/>
            <person name="Reyes-Prieto A."/>
            <person name="Armbrust E.V."/>
            <person name="Aves S.J."/>
            <person name="Beiko R.G."/>
            <person name="Coutinho P."/>
            <person name="Dacks J.B."/>
            <person name="Durnford D.G."/>
            <person name="Fast N.M."/>
            <person name="Green B.R."/>
            <person name="Grisdale C.J."/>
            <person name="Hempel F."/>
            <person name="Henrissat B."/>
            <person name="Hoppner M.P."/>
            <person name="Ishida K."/>
            <person name="Kim E."/>
            <person name="Koreny L."/>
            <person name="Kroth P.G."/>
            <person name="Liu Y."/>
            <person name="Malik S.B."/>
            <person name="Maier U.G."/>
            <person name="McRose D."/>
            <person name="Mock T."/>
            <person name="Neilson J.A."/>
            <person name="Onodera N.T."/>
            <person name="Poole A.M."/>
            <person name="Pritham E.J."/>
            <person name="Richards T.A."/>
            <person name="Rocap G."/>
            <person name="Roy S.W."/>
            <person name="Sarai C."/>
            <person name="Schaack S."/>
            <person name="Shirato S."/>
            <person name="Slamovits C.H."/>
            <person name="Spencer D.F."/>
            <person name="Suzuki S."/>
            <person name="Worden A.Z."/>
            <person name="Zauner S."/>
            <person name="Barry K."/>
            <person name="Bell C."/>
            <person name="Bharti A.K."/>
            <person name="Crow J.A."/>
            <person name="Grimwood J."/>
            <person name="Kramer R."/>
            <person name="Lindquist E."/>
            <person name="Lucas S."/>
            <person name="Salamov A."/>
            <person name="McFadden G.I."/>
            <person name="Lane C.E."/>
            <person name="Keeling P.J."/>
            <person name="Gray M.W."/>
            <person name="Grigoriev I.V."/>
            <person name="Archibald J.M."/>
        </authorList>
    </citation>
    <scope>NUCLEOTIDE SEQUENCE</scope>
    <source>
        <strain evidence="2 4">CCMP2712</strain>
    </source>
</reference>
<dbReference type="KEGG" id="gtt:GUITHDRAFT_104016"/>
<evidence type="ECO:0000313" key="4">
    <source>
        <dbReference type="Proteomes" id="UP000011087"/>
    </source>
</evidence>
<dbReference type="PaxDb" id="55529-EKX50202"/>
<accession>L1JP12</accession>
<reference evidence="3" key="3">
    <citation type="submission" date="2015-06" db="UniProtKB">
        <authorList>
            <consortium name="EnsemblProtists"/>
        </authorList>
    </citation>
    <scope>IDENTIFICATION</scope>
</reference>
<feature type="compositionally biased region" description="Polar residues" evidence="1">
    <location>
        <begin position="27"/>
        <end position="41"/>
    </location>
</feature>
<reference evidence="4" key="2">
    <citation type="submission" date="2012-11" db="EMBL/GenBank/DDBJ databases">
        <authorList>
            <person name="Kuo A."/>
            <person name="Curtis B.A."/>
            <person name="Tanifuji G."/>
            <person name="Burki F."/>
            <person name="Gruber A."/>
            <person name="Irimia M."/>
            <person name="Maruyama S."/>
            <person name="Arias M.C."/>
            <person name="Ball S.G."/>
            <person name="Gile G.H."/>
            <person name="Hirakawa Y."/>
            <person name="Hopkins J.F."/>
            <person name="Rensing S.A."/>
            <person name="Schmutz J."/>
            <person name="Symeonidi A."/>
            <person name="Elias M."/>
            <person name="Eveleigh R.J."/>
            <person name="Herman E.K."/>
            <person name="Klute M.J."/>
            <person name="Nakayama T."/>
            <person name="Obornik M."/>
            <person name="Reyes-Prieto A."/>
            <person name="Armbrust E.V."/>
            <person name="Aves S.J."/>
            <person name="Beiko R.G."/>
            <person name="Coutinho P."/>
            <person name="Dacks J.B."/>
            <person name="Durnford D.G."/>
            <person name="Fast N.M."/>
            <person name="Green B.R."/>
            <person name="Grisdale C."/>
            <person name="Hempe F."/>
            <person name="Henrissat B."/>
            <person name="Hoppner M.P."/>
            <person name="Ishida K.-I."/>
            <person name="Kim E."/>
            <person name="Koreny L."/>
            <person name="Kroth P.G."/>
            <person name="Liu Y."/>
            <person name="Malik S.-B."/>
            <person name="Maier U.G."/>
            <person name="McRose D."/>
            <person name="Mock T."/>
            <person name="Neilson J.A."/>
            <person name="Onodera N.T."/>
            <person name="Poole A.M."/>
            <person name="Pritham E.J."/>
            <person name="Richards T.A."/>
            <person name="Rocap G."/>
            <person name="Roy S.W."/>
            <person name="Sarai C."/>
            <person name="Schaack S."/>
            <person name="Shirato S."/>
            <person name="Slamovits C.H."/>
            <person name="Spencer D.F."/>
            <person name="Suzuki S."/>
            <person name="Worden A.Z."/>
            <person name="Zauner S."/>
            <person name="Barry K."/>
            <person name="Bell C."/>
            <person name="Bharti A.K."/>
            <person name="Crow J.A."/>
            <person name="Grimwood J."/>
            <person name="Kramer R."/>
            <person name="Lindquist E."/>
            <person name="Lucas S."/>
            <person name="Salamov A."/>
            <person name="McFadden G.I."/>
            <person name="Lane C.E."/>
            <person name="Keeling P.J."/>
            <person name="Gray M.W."/>
            <person name="Grigoriev I.V."/>
            <person name="Archibald J.M."/>
        </authorList>
    </citation>
    <scope>NUCLEOTIDE SEQUENCE</scope>
    <source>
        <strain evidence="4">CCMP2712</strain>
    </source>
</reference>
<evidence type="ECO:0000313" key="3">
    <source>
        <dbReference type="EnsemblProtists" id="EKX50202"/>
    </source>
</evidence>
<feature type="compositionally biased region" description="Basic and acidic residues" evidence="1">
    <location>
        <begin position="10"/>
        <end position="26"/>
    </location>
</feature>
<dbReference type="RefSeq" id="XP_005837182.1">
    <property type="nucleotide sequence ID" value="XM_005837125.1"/>
</dbReference>
<evidence type="ECO:0000256" key="1">
    <source>
        <dbReference type="SAM" id="MobiDB-lite"/>
    </source>
</evidence>
<sequence>MSSSQQLQAARREESDSVEEQRETKRLQVSTELSNDAHSTTAAEVERARAELNEARASNDQEQINAAKQELARAQLKAEVGHARANVDAALASKDRAQIAGAKEELARAELKAARASKDHEQITAAEAELAQAQLKAEVELARAELKAEVELARAELKAARASKDHEQITAAKEELARAEFKAEVGLARAELKADVELARAELKAARASKDHEQITAAEAELARAELKAEVELARAELKAARASKDHEQINAAEVQLAQAQLKAALASKDEAEITMATENVSRAELKAEVGLLRAQLNAVLASNHEETITQSKLALRIAESSLASIRASTPLRVDVLVMHAVSEKYPFELEKILEGLRMCIEKSLGSKARSLSESNPIDKVVTDSADRAACTVSCMIEACSGSGKSLCAADYFVRNPKTSRYCLFGYTQEQELYLQVDSISQLINVAIDLDLQACDQKLAFDKPDECKVNVLDIDLLESSWNILGALGYLFGKTETVAKVTLQHAKKWTKDKDLWLLVDEAIPGYQDTTDLVNPIARLVFFKRILRDAGFNTIMLGTNTLVMNFNKALRQTDNSRGRNPEHLVCITHRALPPMILQSEKQHALLRSLFGEEQCSLFLDNVNPWLCNQMLKGFKGATEEIKDRADLFRDLAGPVLAERRKEKKNLSDASLYCMFQIATHDAISQAHIMQGFGLLNIWPQGEVPARGSPGSIIDLDRRDDKIYMMNTDIHNISCRFPPAWADPITTGICAGGGRPFRNLASGLEVLRRIHQDTVKPREDPTAVDAMRRDGNVLESFGAVVLMLTSWAKPEDILSTLSYHCGREVKSTVTQVLAAVDDKEAAEQFRQVLTRCLCNLIPLRDDESNMLDGEVFGYYIRCMDKRERDGCFSGPVFGPDRRRMKGAAEFKNWRVSVNSSDLKCFVEKLSKNGEDLLLFMAPAFGDFKYEWILPRLGVSDWLVLHWTIDGAHLDWRTFHHVVQDGEKRYRILVLMEVGLSTKPFCEPSMRQDQIDA</sequence>
<dbReference type="HOGENOM" id="CLU_009671_0_0_1"/>
<dbReference type="EnsemblProtists" id="EKX50202">
    <property type="protein sequence ID" value="EKX50202"/>
    <property type="gene ID" value="GUITHDRAFT_104016"/>
</dbReference>
<name>L1JP12_GUITC</name>
<dbReference type="GeneID" id="17307028"/>
<keyword evidence="4" id="KW-1185">Reference proteome</keyword>
<gene>
    <name evidence="2" type="ORF">GUITHDRAFT_104016</name>
</gene>
<protein>
    <submittedName>
        <fullName evidence="2 3">Uncharacterized protein</fullName>
    </submittedName>
</protein>
<organism evidence="2">
    <name type="scientific">Guillardia theta (strain CCMP2712)</name>
    <name type="common">Cryptophyte</name>
    <dbReference type="NCBI Taxonomy" id="905079"/>
    <lineage>
        <taxon>Eukaryota</taxon>
        <taxon>Cryptophyceae</taxon>
        <taxon>Pyrenomonadales</taxon>
        <taxon>Geminigeraceae</taxon>
        <taxon>Guillardia</taxon>
    </lineage>
</organism>
<dbReference type="AlphaFoldDB" id="L1JP12"/>
<proteinExistence type="predicted"/>
<evidence type="ECO:0000313" key="2">
    <source>
        <dbReference type="EMBL" id="EKX50202.1"/>
    </source>
</evidence>